<accession>A0A9N9P780</accession>
<dbReference type="OrthoDB" id="2443653at2759"/>
<evidence type="ECO:0000256" key="1">
    <source>
        <dbReference type="SAM" id="MobiDB-lite"/>
    </source>
</evidence>
<organism evidence="2 3">
    <name type="scientific">Dentiscutata erythropus</name>
    <dbReference type="NCBI Taxonomy" id="1348616"/>
    <lineage>
        <taxon>Eukaryota</taxon>
        <taxon>Fungi</taxon>
        <taxon>Fungi incertae sedis</taxon>
        <taxon>Mucoromycota</taxon>
        <taxon>Glomeromycotina</taxon>
        <taxon>Glomeromycetes</taxon>
        <taxon>Diversisporales</taxon>
        <taxon>Gigasporaceae</taxon>
        <taxon>Dentiscutata</taxon>
    </lineage>
</organism>
<sequence>ANIDKKQQVAVKQLQTQAISIPSEEYIERAQGARSIVTRGFLQNDNKQASHDDQNDIPDDSALAILKRYSESSESENDEGNISPCELASMGVEDRHRLLYKKSTGDKNYTDDEVDENSDDEVYTDNVVDGGRKKKNSEIPLQEKQRKEINDSFNLMDKNKMWKLSSGKKLDYEHAIHSFILDVEDEAVLNHFTEEGIEEIDQARGPTAPELSENVIDCLSKFSGKTDLHEIRKILKEIAFDDKYDIRKDHDVDYIIFAIHA</sequence>
<feature type="compositionally biased region" description="Acidic residues" evidence="1">
    <location>
        <begin position="111"/>
        <end position="123"/>
    </location>
</feature>
<reference evidence="2" key="1">
    <citation type="submission" date="2021-06" db="EMBL/GenBank/DDBJ databases">
        <authorList>
            <person name="Kallberg Y."/>
            <person name="Tangrot J."/>
            <person name="Rosling A."/>
        </authorList>
    </citation>
    <scope>NUCLEOTIDE SEQUENCE</scope>
    <source>
        <strain evidence="2">MA453B</strain>
    </source>
</reference>
<dbReference type="AlphaFoldDB" id="A0A9N9P780"/>
<evidence type="ECO:0000313" key="2">
    <source>
        <dbReference type="EMBL" id="CAG8810903.1"/>
    </source>
</evidence>
<name>A0A9N9P780_9GLOM</name>
<evidence type="ECO:0000313" key="3">
    <source>
        <dbReference type="Proteomes" id="UP000789405"/>
    </source>
</evidence>
<keyword evidence="3" id="KW-1185">Reference proteome</keyword>
<dbReference type="EMBL" id="CAJVPY010046923">
    <property type="protein sequence ID" value="CAG8810903.1"/>
    <property type="molecule type" value="Genomic_DNA"/>
</dbReference>
<proteinExistence type="predicted"/>
<protein>
    <submittedName>
        <fullName evidence="2">27027_t:CDS:1</fullName>
    </submittedName>
</protein>
<feature type="region of interest" description="Disordered" evidence="1">
    <location>
        <begin position="44"/>
        <end position="88"/>
    </location>
</feature>
<comment type="caution">
    <text evidence="2">The sequence shown here is derived from an EMBL/GenBank/DDBJ whole genome shotgun (WGS) entry which is preliminary data.</text>
</comment>
<feature type="non-terminal residue" evidence="2">
    <location>
        <position position="1"/>
    </location>
</feature>
<feature type="non-terminal residue" evidence="2">
    <location>
        <position position="261"/>
    </location>
</feature>
<dbReference type="Proteomes" id="UP000789405">
    <property type="component" value="Unassembled WGS sequence"/>
</dbReference>
<gene>
    <name evidence="2" type="ORF">DERYTH_LOCUS25369</name>
</gene>
<feature type="region of interest" description="Disordered" evidence="1">
    <location>
        <begin position="105"/>
        <end position="137"/>
    </location>
</feature>